<dbReference type="Proteomes" id="UP000594029">
    <property type="component" value="Segment"/>
</dbReference>
<proteinExistence type="predicted"/>
<protein>
    <submittedName>
        <fullName evidence="1">Uncharacterized protein</fullName>
    </submittedName>
</protein>
<organism evidence="1 2">
    <name type="scientific">Bacillus phage Kirov</name>
    <dbReference type="NCBI Taxonomy" id="2783539"/>
    <lineage>
        <taxon>Viruses</taxon>
        <taxon>Duplodnaviria</taxon>
        <taxon>Heunggongvirae</taxon>
        <taxon>Uroviricota</taxon>
        <taxon>Caudoviricetes</taxon>
        <taxon>Andregratiavirinae</taxon>
        <taxon>Kirovvirus</taxon>
        <taxon>Kirovvirus kirov</taxon>
    </lineage>
</organism>
<sequence>MKKNKPLFFTKHQLKRMAKRGMSKSIVQAVVDNGKWGDGNAPFSHQIEYKGVIVILYEQKVQYNVSSCKLNREYTVKAEKMAKELGIDFWKAVHKIVKKINFTEEIANII</sequence>
<dbReference type="EMBL" id="MW084976">
    <property type="protein sequence ID" value="QOV08380.1"/>
    <property type="molecule type" value="Genomic_DNA"/>
</dbReference>
<gene>
    <name evidence="1" type="ORF">Kirov_181</name>
</gene>
<name>A0A7U3NKI7_9CAUD</name>
<evidence type="ECO:0000313" key="2">
    <source>
        <dbReference type="Proteomes" id="UP000594029"/>
    </source>
</evidence>
<evidence type="ECO:0000313" key="1">
    <source>
        <dbReference type="EMBL" id="QOV08380.1"/>
    </source>
</evidence>
<keyword evidence="2" id="KW-1185">Reference proteome</keyword>
<reference evidence="1 2" key="1">
    <citation type="submission" date="2020-10" db="EMBL/GenBank/DDBJ databases">
        <authorList>
            <person name="Kazantseva O.A."/>
            <person name="Piligrimova E.G."/>
            <person name="Shadrin A.M."/>
        </authorList>
    </citation>
    <scope>NUCLEOTIDE SEQUENCE [LARGE SCALE GENOMIC DNA]</scope>
</reference>
<accession>A0A7U3NKI7</accession>